<reference evidence="3" key="1">
    <citation type="journal article" date="2019" name="Int. J. Syst. Evol. Microbiol.">
        <title>The Global Catalogue of Microorganisms (GCM) 10K type strain sequencing project: providing services to taxonomists for standard genome sequencing and annotation.</title>
        <authorList>
            <consortium name="The Broad Institute Genomics Platform"/>
            <consortium name="The Broad Institute Genome Sequencing Center for Infectious Disease"/>
            <person name="Wu L."/>
            <person name="Ma J."/>
        </authorList>
    </citation>
    <scope>NUCLEOTIDE SEQUENCE [LARGE SCALE GENOMIC DNA]</scope>
    <source>
        <strain evidence="3">CCM 8937</strain>
    </source>
</reference>
<organism evidence="2 3">
    <name type="scientific">Lapidilactobacillus gannanensis</name>
    <dbReference type="NCBI Taxonomy" id="2486002"/>
    <lineage>
        <taxon>Bacteria</taxon>
        <taxon>Bacillati</taxon>
        <taxon>Bacillota</taxon>
        <taxon>Bacilli</taxon>
        <taxon>Lactobacillales</taxon>
        <taxon>Lactobacillaceae</taxon>
        <taxon>Lapidilactobacillus</taxon>
    </lineage>
</organism>
<evidence type="ECO:0000259" key="1">
    <source>
        <dbReference type="Pfam" id="PF18050"/>
    </source>
</evidence>
<dbReference type="InterPro" id="IPR041183">
    <property type="entry name" value="Cyclophilin-like"/>
</dbReference>
<dbReference type="InterPro" id="IPR029000">
    <property type="entry name" value="Cyclophilin-like_dom_sf"/>
</dbReference>
<accession>A0ABW4BMY7</accession>
<proteinExistence type="predicted"/>
<gene>
    <name evidence="2" type="ORF">ACFQ4R_04955</name>
</gene>
<dbReference type="SUPFAM" id="SSF50891">
    <property type="entry name" value="Cyclophilin-like"/>
    <property type="match status" value="1"/>
</dbReference>
<dbReference type="EMBL" id="JBHTOH010000030">
    <property type="protein sequence ID" value="MFD1410960.1"/>
    <property type="molecule type" value="Genomic_DNA"/>
</dbReference>
<sequence length="121" mass="13684">MTKIKISIQGQELAADFNDSDTASELMKQMPLSVKMMNLYSREMTYRFSDVLSAKKAKTSGYAIGDIGYWKPRHSLVIFYKQTGEIIDQLQIIGHITGDVSFFKSVGDSMIEFKLENTEGK</sequence>
<protein>
    <submittedName>
        <fullName evidence="2">Cyclophilin-like fold protein</fullName>
    </submittedName>
</protein>
<feature type="domain" description="Cyclophilin-like" evidence="1">
    <location>
        <begin position="6"/>
        <end position="108"/>
    </location>
</feature>
<comment type="caution">
    <text evidence="2">The sequence shown here is derived from an EMBL/GenBank/DDBJ whole genome shotgun (WGS) entry which is preliminary data.</text>
</comment>
<dbReference type="Gene3D" id="2.40.100.20">
    <property type="match status" value="1"/>
</dbReference>
<dbReference type="Pfam" id="PF18050">
    <property type="entry name" value="Cyclophil_like2"/>
    <property type="match status" value="1"/>
</dbReference>
<evidence type="ECO:0000313" key="3">
    <source>
        <dbReference type="Proteomes" id="UP001597191"/>
    </source>
</evidence>
<dbReference type="RefSeq" id="WP_125649368.1">
    <property type="nucleotide sequence ID" value="NZ_JBHTOH010000030.1"/>
</dbReference>
<evidence type="ECO:0000313" key="2">
    <source>
        <dbReference type="EMBL" id="MFD1410960.1"/>
    </source>
</evidence>
<keyword evidence="3" id="KW-1185">Reference proteome</keyword>
<name>A0ABW4BMY7_9LACO</name>
<dbReference type="Proteomes" id="UP001597191">
    <property type="component" value="Unassembled WGS sequence"/>
</dbReference>